<sequence>METAPLTLAHSHARSASQEYQKAHVSAAVEEYEAAAGEFANATKSTGDTEVFAGLRRKQRGRDQETRANRVDHEDGFQKFYTNLTHGPFQRLSSILAYAGLPLTSEEAPSDPPSLSFKVEKTSARAGEGPDVDKLFSKAALRAAKEQSGFGAAESFYVVPQSGGTLSYADMVTRPDRQLQGSLSGLGEEIEEFVDARETASPSSPRRGRTSVSSQSTSANKKTREELELENVALRHLSDKLSKRLQMWEASAQSQSMALQQSMHTLRTPHPASVASGVLEPGLASEPAASGEDQVRQLTEQLMWERREMERLRNENEKQKAVLVRYREKWEELKDSARAKERAKALAREEAETRDEGQ</sequence>
<dbReference type="PANTHER" id="PTHR40130">
    <property type="entry name" value="EXPRESSED PROTEIN"/>
    <property type="match status" value="1"/>
</dbReference>
<accession>A0A4U0WJ95</accession>
<comment type="caution">
    <text evidence="2">The sequence shown here is derived from an EMBL/GenBank/DDBJ whole genome shotgun (WGS) entry which is preliminary data.</text>
</comment>
<dbReference type="OrthoDB" id="3197614at2759"/>
<protein>
    <submittedName>
        <fullName evidence="2">Uncharacterized protein</fullName>
    </submittedName>
</protein>
<reference evidence="2 3" key="1">
    <citation type="submission" date="2017-03" db="EMBL/GenBank/DDBJ databases">
        <title>Genomes of endolithic fungi from Antarctica.</title>
        <authorList>
            <person name="Coleine C."/>
            <person name="Masonjones S."/>
            <person name="Stajich J.E."/>
        </authorList>
    </citation>
    <scope>NUCLEOTIDE SEQUENCE [LARGE SCALE GENOMIC DNA]</scope>
    <source>
        <strain evidence="2 3">CCFEE 5187</strain>
    </source>
</reference>
<evidence type="ECO:0000313" key="3">
    <source>
        <dbReference type="Proteomes" id="UP000308768"/>
    </source>
</evidence>
<name>A0A4U0WJ95_9PEZI</name>
<organism evidence="2 3">
    <name type="scientific">Cryomyces minteri</name>
    <dbReference type="NCBI Taxonomy" id="331657"/>
    <lineage>
        <taxon>Eukaryota</taxon>
        <taxon>Fungi</taxon>
        <taxon>Dikarya</taxon>
        <taxon>Ascomycota</taxon>
        <taxon>Pezizomycotina</taxon>
        <taxon>Dothideomycetes</taxon>
        <taxon>Dothideomycetes incertae sedis</taxon>
        <taxon>Cryomyces</taxon>
    </lineage>
</organism>
<dbReference type="STRING" id="331657.A0A4U0WJ95"/>
<feature type="region of interest" description="Disordered" evidence="1">
    <location>
        <begin position="195"/>
        <end position="225"/>
    </location>
</feature>
<gene>
    <name evidence="2" type="ORF">B0A49_09748</name>
</gene>
<feature type="region of interest" description="Disordered" evidence="1">
    <location>
        <begin position="336"/>
        <end position="358"/>
    </location>
</feature>
<evidence type="ECO:0000256" key="1">
    <source>
        <dbReference type="SAM" id="MobiDB-lite"/>
    </source>
</evidence>
<proteinExistence type="predicted"/>
<dbReference type="PANTHER" id="PTHR40130:SF1">
    <property type="entry name" value="SPINDLE POLE BODY-ASSOCIATED PROTEIN CUT12 DOMAIN-CONTAINING PROTEIN"/>
    <property type="match status" value="1"/>
</dbReference>
<keyword evidence="3" id="KW-1185">Reference proteome</keyword>
<evidence type="ECO:0000313" key="2">
    <source>
        <dbReference type="EMBL" id="TKA62558.1"/>
    </source>
</evidence>
<dbReference type="EMBL" id="NAJN01001540">
    <property type="protein sequence ID" value="TKA62558.1"/>
    <property type="molecule type" value="Genomic_DNA"/>
</dbReference>
<dbReference type="Proteomes" id="UP000308768">
    <property type="component" value="Unassembled WGS sequence"/>
</dbReference>
<feature type="compositionally biased region" description="Polar residues" evidence="1">
    <location>
        <begin position="200"/>
        <end position="220"/>
    </location>
</feature>
<dbReference type="AlphaFoldDB" id="A0A4U0WJ95"/>